<evidence type="ECO:0000313" key="2">
    <source>
        <dbReference type="Proteomes" id="UP001138661"/>
    </source>
</evidence>
<proteinExistence type="predicted"/>
<dbReference type="RefSeq" id="WP_219500477.1">
    <property type="nucleotide sequence ID" value="NZ_JAHXDN010000002.1"/>
</dbReference>
<organism evidence="1 2">
    <name type="scientific">Roseobacter insulae</name>
    <dbReference type="NCBI Taxonomy" id="2859783"/>
    <lineage>
        <taxon>Bacteria</taxon>
        <taxon>Pseudomonadati</taxon>
        <taxon>Pseudomonadota</taxon>
        <taxon>Alphaproteobacteria</taxon>
        <taxon>Rhodobacterales</taxon>
        <taxon>Roseobacteraceae</taxon>
        <taxon>Roseobacter</taxon>
    </lineage>
</organism>
<accession>A0A9X1FTT5</accession>
<sequence length="54" mass="6379">MTNMMTKLKTAAAKRAQFNRTYNELRSMSRTVAWDLGMFPEDAYEVAYRHVYGR</sequence>
<keyword evidence="2" id="KW-1185">Reference proteome</keyword>
<reference evidence="1" key="1">
    <citation type="submission" date="2021-07" db="EMBL/GenBank/DDBJ databases">
        <title>Roseobacter insulae sp. nov., isolated from a tidal flat.</title>
        <authorList>
            <person name="Park S."/>
            <person name="Yoon J.-H."/>
        </authorList>
    </citation>
    <scope>NUCLEOTIDE SEQUENCE</scope>
    <source>
        <strain evidence="1">YSTF-M11</strain>
    </source>
</reference>
<dbReference type="Proteomes" id="UP001138661">
    <property type="component" value="Unassembled WGS sequence"/>
</dbReference>
<comment type="caution">
    <text evidence="1">The sequence shown here is derived from an EMBL/GenBank/DDBJ whole genome shotgun (WGS) entry which is preliminary data.</text>
</comment>
<evidence type="ECO:0000313" key="1">
    <source>
        <dbReference type="EMBL" id="MBW4707538.1"/>
    </source>
</evidence>
<gene>
    <name evidence="1" type="ORF">KX928_07045</name>
</gene>
<protein>
    <submittedName>
        <fullName evidence="1">Uncharacterized protein</fullName>
    </submittedName>
</protein>
<dbReference type="AlphaFoldDB" id="A0A9X1FTT5"/>
<dbReference type="EMBL" id="JAHXDN010000002">
    <property type="protein sequence ID" value="MBW4707538.1"/>
    <property type="molecule type" value="Genomic_DNA"/>
</dbReference>
<name>A0A9X1FTT5_9RHOB</name>